<dbReference type="Pfam" id="PF13349">
    <property type="entry name" value="DUF4097"/>
    <property type="match status" value="1"/>
</dbReference>
<dbReference type="OrthoDB" id="2653282at2"/>
<reference evidence="2 3" key="1">
    <citation type="submission" date="2010-07" db="EMBL/GenBank/DDBJ databases">
        <title>The draft genome of Paenibacillus curdlanolyticus YK9.</title>
        <authorList>
            <consortium name="US DOE Joint Genome Institute (JGI-PGF)"/>
            <person name="Lucas S."/>
            <person name="Copeland A."/>
            <person name="Lapidus A."/>
            <person name="Cheng J.-F."/>
            <person name="Bruce D."/>
            <person name="Goodwin L."/>
            <person name="Pitluck S."/>
            <person name="Land M.L."/>
            <person name="Hauser L."/>
            <person name="Chang Y.-J."/>
            <person name="Jeffries C."/>
            <person name="Anderson I.J."/>
            <person name="Johnson E."/>
            <person name="Loganathan U."/>
            <person name="Mulhopadhyay B."/>
            <person name="Kyrpides N."/>
            <person name="Woyke T.J."/>
        </authorList>
    </citation>
    <scope>NUCLEOTIDE SEQUENCE [LARGE SCALE GENOMIC DNA]</scope>
    <source>
        <strain evidence="2 3">YK9</strain>
    </source>
</reference>
<evidence type="ECO:0000313" key="3">
    <source>
        <dbReference type="Proteomes" id="UP000005387"/>
    </source>
</evidence>
<evidence type="ECO:0000259" key="1">
    <source>
        <dbReference type="Pfam" id="PF13349"/>
    </source>
</evidence>
<gene>
    <name evidence="2" type="ORF">PaecuDRAFT_2474</name>
</gene>
<organism evidence="2 3">
    <name type="scientific">Paenibacillus curdlanolyticus YK9</name>
    <dbReference type="NCBI Taxonomy" id="717606"/>
    <lineage>
        <taxon>Bacteria</taxon>
        <taxon>Bacillati</taxon>
        <taxon>Bacillota</taxon>
        <taxon>Bacilli</taxon>
        <taxon>Bacillales</taxon>
        <taxon>Paenibacillaceae</taxon>
        <taxon>Paenibacillus</taxon>
    </lineage>
</organism>
<accession>E0I9Y7</accession>
<dbReference type="EMBL" id="AEDD01000006">
    <property type="protein sequence ID" value="EFM10564.1"/>
    <property type="molecule type" value="Genomic_DNA"/>
</dbReference>
<dbReference type="Proteomes" id="UP000005387">
    <property type="component" value="Unassembled WGS sequence"/>
</dbReference>
<sequence>MNRRVGIGVVLIIAGLVGIVASAQQGTKSSGTFMFWKKERIAQSQSAAAEGIRNIYLSVESADVVLVRSKGDTIGIRLTGNVSERLSEELAIRSERRGDTLEIGIDRPKGWLNWLNWSNLELAIELPDAEWNTVRMHTGSGNIHAKDVGSVDIDLDTGSGDLVISNVKTKQMIQLHTGSGNITASQLTGDRGWIRSGSGNIKVIESKAEFQMDTGSGNIRLDQYAIERNTDLRTGSGDIKVKLAVAPKSLAIDFDAGSGDGRIRWEGFSGSERGENRSRIVGMFGDGEIKLKVRTGSGDFQLD</sequence>
<dbReference type="InterPro" id="IPR025164">
    <property type="entry name" value="Toastrack_DUF4097"/>
</dbReference>
<dbReference type="RefSeq" id="WP_006038468.1">
    <property type="nucleotide sequence ID" value="NZ_AEDD01000006.1"/>
</dbReference>
<proteinExistence type="predicted"/>
<evidence type="ECO:0000313" key="2">
    <source>
        <dbReference type="EMBL" id="EFM10564.1"/>
    </source>
</evidence>
<feature type="domain" description="DUF4097" evidence="1">
    <location>
        <begin position="52"/>
        <end position="302"/>
    </location>
</feature>
<dbReference type="eggNOG" id="COG3595">
    <property type="taxonomic scope" value="Bacteria"/>
</dbReference>
<dbReference type="Gene3D" id="2.160.20.120">
    <property type="match status" value="1"/>
</dbReference>
<dbReference type="STRING" id="717606.PaecuDRAFT_2474"/>
<dbReference type="AlphaFoldDB" id="E0I9Y7"/>
<keyword evidence="3" id="KW-1185">Reference proteome</keyword>
<protein>
    <recommendedName>
        <fullName evidence="1">DUF4097 domain-containing protein</fullName>
    </recommendedName>
</protein>
<name>E0I9Y7_9BACL</name>